<reference evidence="2 3" key="1">
    <citation type="journal article" date="2019" name="Sci. Rep.">
        <title>Orb-weaving spider Araneus ventricosus genome elucidates the spidroin gene catalogue.</title>
        <authorList>
            <person name="Kono N."/>
            <person name="Nakamura H."/>
            <person name="Ohtoshi R."/>
            <person name="Moran D.A.P."/>
            <person name="Shinohara A."/>
            <person name="Yoshida Y."/>
            <person name="Fujiwara M."/>
            <person name="Mori M."/>
            <person name="Tomita M."/>
            <person name="Arakawa K."/>
        </authorList>
    </citation>
    <scope>NUCLEOTIDE SEQUENCE [LARGE SCALE GENOMIC DNA]</scope>
</reference>
<keyword evidence="3" id="KW-1185">Reference proteome</keyword>
<accession>A0A4Y2C9H4</accession>
<feature type="region of interest" description="Disordered" evidence="1">
    <location>
        <begin position="1"/>
        <end position="25"/>
    </location>
</feature>
<dbReference type="AlphaFoldDB" id="A0A4Y2C9H4"/>
<sequence length="78" mass="8953">MQTFITDLRIPHSGSDQDRKAERVNHPASEILSRRDHELRKIPYHCVCVGEVCVKSAVLDQMSSRWCSLEVWSVGCRV</sequence>
<comment type="caution">
    <text evidence="2">The sequence shown here is derived from an EMBL/GenBank/DDBJ whole genome shotgun (WGS) entry which is preliminary data.</text>
</comment>
<dbReference type="Proteomes" id="UP000499080">
    <property type="component" value="Unassembled WGS sequence"/>
</dbReference>
<gene>
    <name evidence="2" type="ORF">AVEN_175841_1</name>
</gene>
<evidence type="ECO:0000313" key="2">
    <source>
        <dbReference type="EMBL" id="GBL99984.1"/>
    </source>
</evidence>
<feature type="non-terminal residue" evidence="2">
    <location>
        <position position="78"/>
    </location>
</feature>
<name>A0A4Y2C9H4_ARAVE</name>
<evidence type="ECO:0000256" key="1">
    <source>
        <dbReference type="SAM" id="MobiDB-lite"/>
    </source>
</evidence>
<protein>
    <submittedName>
        <fullName evidence="2">Uncharacterized protein</fullName>
    </submittedName>
</protein>
<proteinExistence type="predicted"/>
<organism evidence="2 3">
    <name type="scientific">Araneus ventricosus</name>
    <name type="common">Orbweaver spider</name>
    <name type="synonym">Epeira ventricosa</name>
    <dbReference type="NCBI Taxonomy" id="182803"/>
    <lineage>
        <taxon>Eukaryota</taxon>
        <taxon>Metazoa</taxon>
        <taxon>Ecdysozoa</taxon>
        <taxon>Arthropoda</taxon>
        <taxon>Chelicerata</taxon>
        <taxon>Arachnida</taxon>
        <taxon>Araneae</taxon>
        <taxon>Araneomorphae</taxon>
        <taxon>Entelegynae</taxon>
        <taxon>Araneoidea</taxon>
        <taxon>Araneidae</taxon>
        <taxon>Araneus</taxon>
    </lineage>
</organism>
<feature type="compositionally biased region" description="Basic and acidic residues" evidence="1">
    <location>
        <begin position="15"/>
        <end position="25"/>
    </location>
</feature>
<dbReference type="EMBL" id="BGPR01085558">
    <property type="protein sequence ID" value="GBL99984.1"/>
    <property type="molecule type" value="Genomic_DNA"/>
</dbReference>
<evidence type="ECO:0000313" key="3">
    <source>
        <dbReference type="Proteomes" id="UP000499080"/>
    </source>
</evidence>